<dbReference type="InterPro" id="IPR052336">
    <property type="entry name" value="MlaD_Phospholipid_Transporter"/>
</dbReference>
<dbReference type="InterPro" id="IPR003399">
    <property type="entry name" value="Mce/MlaD"/>
</dbReference>
<dbReference type="PANTHER" id="PTHR33371:SF4">
    <property type="entry name" value="INTERMEMBRANE PHOSPHOLIPID TRANSPORT SYSTEM BINDING PROTEIN MLAD"/>
    <property type="match status" value="1"/>
</dbReference>
<dbReference type="AlphaFoldDB" id="A0A7D6VAI2"/>
<gene>
    <name evidence="2" type="ORF">H0264_35945</name>
</gene>
<proteinExistence type="predicted"/>
<evidence type="ECO:0000259" key="1">
    <source>
        <dbReference type="Pfam" id="PF02470"/>
    </source>
</evidence>
<protein>
    <submittedName>
        <fullName evidence="2">MCE family protein</fullName>
    </submittedName>
</protein>
<dbReference type="Pfam" id="PF02470">
    <property type="entry name" value="MlaD"/>
    <property type="match status" value="1"/>
</dbReference>
<feature type="domain" description="Mce/MlaD" evidence="1">
    <location>
        <begin position="46"/>
        <end position="120"/>
    </location>
</feature>
<evidence type="ECO:0000313" key="2">
    <source>
        <dbReference type="EMBL" id="QLY30451.1"/>
    </source>
</evidence>
<dbReference type="PANTHER" id="PTHR33371">
    <property type="entry name" value="INTERMEMBRANE PHOSPHOLIPID TRANSPORT SYSTEM BINDING PROTEIN MLAD-RELATED"/>
    <property type="match status" value="1"/>
</dbReference>
<dbReference type="RefSeq" id="WP_181581649.1">
    <property type="nucleotide sequence ID" value="NZ_CP059399.1"/>
</dbReference>
<dbReference type="KEGG" id="nhu:H0264_35945"/>
<dbReference type="EMBL" id="CP059399">
    <property type="protein sequence ID" value="QLY30451.1"/>
    <property type="molecule type" value="Genomic_DNA"/>
</dbReference>
<organism evidence="2 3">
    <name type="scientific">Nocardia huaxiensis</name>
    <dbReference type="NCBI Taxonomy" id="2755382"/>
    <lineage>
        <taxon>Bacteria</taxon>
        <taxon>Bacillati</taxon>
        <taxon>Actinomycetota</taxon>
        <taxon>Actinomycetes</taxon>
        <taxon>Mycobacteriales</taxon>
        <taxon>Nocardiaceae</taxon>
        <taxon>Nocardia</taxon>
    </lineage>
</organism>
<sequence>MSKYVMPGVPTGPKRSITVGAAALALTVLVLLGWTVRAQTRTETGLPITLHTERIGDGVLTGTQVRLNGVQVGEVTAITPADNGTQLIELRLDQDQLAGLDDSLRIDYAPANLFGISEIVLRRGAGGSPLRAGSEVDLTGLRANGVYDATLSGLLRSLAGVSNDVLTPQLSTVLGQLAADFHAFTPFLQTVVMLARTVAERQQVAPSELLGQYGSALEGGAQFVDSTLRVIDQVSGIEVLRTDREQFDATVAVIVDKLFPTLSATLFHAGDNFSGYTDMLAPLLRVLAQMVPAPQQSSAELRALLDRVRTAMPDTPAGPVLNLDIDLRGVPAVAVPLLGAAGGAR</sequence>
<reference evidence="2 3" key="1">
    <citation type="submission" date="2020-07" db="EMBL/GenBank/DDBJ databases">
        <authorList>
            <person name="Zhuang K."/>
            <person name="Ran Y."/>
        </authorList>
    </citation>
    <scope>NUCLEOTIDE SEQUENCE [LARGE SCALE GENOMIC DNA]</scope>
    <source>
        <strain evidence="2 3">WCH-YHL-001</strain>
    </source>
</reference>
<accession>A0A7D6VAI2</accession>
<dbReference type="Proteomes" id="UP000515512">
    <property type="component" value="Chromosome"/>
</dbReference>
<keyword evidence="3" id="KW-1185">Reference proteome</keyword>
<evidence type="ECO:0000313" key="3">
    <source>
        <dbReference type="Proteomes" id="UP000515512"/>
    </source>
</evidence>
<name>A0A7D6VAI2_9NOCA</name>